<dbReference type="Proteomes" id="UP000011083">
    <property type="component" value="Unassembled WGS sequence"/>
</dbReference>
<accession>L8GJN3</accession>
<dbReference type="GeneID" id="14913817"/>
<protein>
    <submittedName>
        <fullName evidence="1">Uncharacterized protein</fullName>
    </submittedName>
</protein>
<sequence>MVVFGGKRNGYFNDVGDRYWYKRKNEWQELIPISGAPSMYAVVRGDERCGYLAVTDSSDSIVKQSGASAWQN</sequence>
<name>L8GJN3_ACACF</name>
<organism evidence="1 2">
    <name type="scientific">Acanthamoeba castellanii (strain ATCC 30010 / Neff)</name>
    <dbReference type="NCBI Taxonomy" id="1257118"/>
    <lineage>
        <taxon>Eukaryota</taxon>
        <taxon>Amoebozoa</taxon>
        <taxon>Discosea</taxon>
        <taxon>Longamoebia</taxon>
        <taxon>Centramoebida</taxon>
        <taxon>Acanthamoebidae</taxon>
        <taxon>Acanthamoeba</taxon>
    </lineage>
</organism>
<gene>
    <name evidence="1" type="ORF">ACA1_347800</name>
</gene>
<dbReference type="RefSeq" id="XP_004335293.1">
    <property type="nucleotide sequence ID" value="XM_004335245.1"/>
</dbReference>
<dbReference type="EMBL" id="KB008094">
    <property type="protein sequence ID" value="ELR13280.1"/>
    <property type="molecule type" value="Genomic_DNA"/>
</dbReference>
<proteinExistence type="predicted"/>
<dbReference type="VEuPathDB" id="AmoebaDB:ACA1_347800"/>
<dbReference type="AlphaFoldDB" id="L8GJN3"/>
<dbReference type="KEGG" id="acan:ACA1_347800"/>
<reference evidence="1 2" key="1">
    <citation type="journal article" date="2013" name="Genome Biol.">
        <title>Genome of Acanthamoeba castellanii highlights extensive lateral gene transfer and early evolution of tyrosine kinase signaling.</title>
        <authorList>
            <person name="Clarke M."/>
            <person name="Lohan A.J."/>
            <person name="Liu B."/>
            <person name="Lagkouvardos I."/>
            <person name="Roy S."/>
            <person name="Zafar N."/>
            <person name="Bertelli C."/>
            <person name="Schilde C."/>
            <person name="Kianianmomeni A."/>
            <person name="Burglin T.R."/>
            <person name="Frech C."/>
            <person name="Turcotte B."/>
            <person name="Kopec K.O."/>
            <person name="Synnott J.M."/>
            <person name="Choo C."/>
            <person name="Paponov I."/>
            <person name="Finkler A."/>
            <person name="Soon Heng Tan C."/>
            <person name="Hutchins A.P."/>
            <person name="Weinmeier T."/>
            <person name="Rattei T."/>
            <person name="Chu J.S."/>
            <person name="Gimenez G."/>
            <person name="Irimia M."/>
            <person name="Rigden D.J."/>
            <person name="Fitzpatrick D.A."/>
            <person name="Lorenzo-Morales J."/>
            <person name="Bateman A."/>
            <person name="Chiu C.H."/>
            <person name="Tang P."/>
            <person name="Hegemann P."/>
            <person name="Fromm H."/>
            <person name="Raoult D."/>
            <person name="Greub G."/>
            <person name="Miranda-Saavedra D."/>
            <person name="Chen N."/>
            <person name="Nash P."/>
            <person name="Ginger M.L."/>
            <person name="Horn M."/>
            <person name="Schaap P."/>
            <person name="Caler L."/>
            <person name="Loftus B."/>
        </authorList>
    </citation>
    <scope>NUCLEOTIDE SEQUENCE [LARGE SCALE GENOMIC DNA]</scope>
    <source>
        <strain evidence="1 2">Neff</strain>
    </source>
</reference>
<evidence type="ECO:0000313" key="2">
    <source>
        <dbReference type="Proteomes" id="UP000011083"/>
    </source>
</evidence>
<keyword evidence="2" id="KW-1185">Reference proteome</keyword>
<evidence type="ECO:0000313" key="1">
    <source>
        <dbReference type="EMBL" id="ELR13280.1"/>
    </source>
</evidence>